<evidence type="ECO:0000259" key="5">
    <source>
        <dbReference type="PROSITE" id="PS50031"/>
    </source>
</evidence>
<feature type="region of interest" description="Disordered" evidence="3">
    <location>
        <begin position="1044"/>
        <end position="1100"/>
    </location>
</feature>
<dbReference type="PROSITE" id="PS50031">
    <property type="entry name" value="EH"/>
    <property type="match status" value="3"/>
</dbReference>
<sequence length="1395" mass="151936">MLFENMQSREYMCCILVYAVAEIAYYRYLFPDSFFEDITFEAFYIYFKHNSNVDVAVHRLVSGASAESDRILAHVNDACCVIKKGYIGSFAVGLSVYPAKHTFIRELYQFEYRISKPKTMEKFKGKSLLYAGTRLCLNRFVSLLKSMEPLSGKLGLVPSAPKNFVPPSFLPVDASQVEPYSILPQFGNAKIGKAENGNVTLYMRAFCVEGPVQVPPLGSTLCSRPAILNINELSTERLFIAASNDKLHEFRTRSVGVKPEADLYIESVSNDCSNPIISDTSAERHCECRVSMDEEMPLLMDSMRDTSSFGGLWRPTEHEQRAYTHLLKFVDPNNEGIVRGQLAVPFLQKSGLSDAVLGGVWQLADADSKGHLTAHEFSVAMKLISLAQSQRPVSLNNLKDDVPLPDMKGIDITQLTAIPSSSQPRRDSTASGSGWSSLMAGTSSFDEGAGDITIMPKEKLQYKQIFEKNQPVDGAISGASARALFTKTKLNAEQLSKVWALGDPHAEGKLRLPGFIVAMYYIRRIMENRNFELPTVCPVSLWRSAGGDVPLRSPLANMSQSSLASMPTSDLSNARWDVAIDERKRYDQFFKSLDQGHLGYLAGDVPVNFFLKSRLPEAHLSKIWELSDINHSGKLSRDEFAVAMHLINSKLAGNEIPDKLPATLVPPSMRKATIASNSMHNLSPPLRPGSARDNLQLQGDLKRTNSYAAAARSGVPTGISRASTSRSPKPLSPVPDDTELTALQNQLGQLEDFSHGLQAQRTATANQLALASSRKQELEIKISALQSAHDAETRINQELQEKLKAEEAQVSALQSQVAEAAKRLTVVSAQRSQLEQDIHRVQTRQLALQQNLRQAQEDAQQLHAEIGGLEQQKRHLEQVIAVAESQVKQQVDANSVLSERANGLRNEVAALSEKAAETAATSQTNKPAAEQESLSFDDIFGTSAAQQDSFGATTFSDHEDEDHNASNVNNSLPISESITSGVQQQPQQQPQQQQEQQPSAVFASMPSFGPSAVATSAPITSDDAFASFGVHSDDPFEEFLQSTAAGPRPLGRSATVEPSSSLRSASVGPNKHTDAAKTTSDPRSVTSTPAPNVGASFSQGFKSTPASPFVDKATIAGSANPPPKPATESSGLGFAADFSTAFGVLPSANARTINQDLENFESKFPDISKLSIDTADIASSNANITTSAKEDAAEATKQHSQETKGLTFESVFGSGEDGNKISANKAVEDDKPEGSVCKSAGENAVAPSSSAFEAAPTGPATEAKSSKPNGSKKDNDDDFVPPPVVKRTNVSARPMSRVLSIFRSSSNNRNSVLSSAPAMPRRTTAEKREQLQREQDKRFEEQWAKGDWPDWVKNGEYFHERKMLTEMGYSKDRVVEALEVNDFNLAQATDYLLSS</sequence>
<dbReference type="InterPro" id="IPR002048">
    <property type="entry name" value="EF_hand_dom"/>
</dbReference>
<dbReference type="SUPFAM" id="SSF46934">
    <property type="entry name" value="UBA-like"/>
    <property type="match status" value="1"/>
</dbReference>
<feature type="region of interest" description="Disordered" evidence="3">
    <location>
        <begin position="978"/>
        <end position="1007"/>
    </location>
</feature>
<keyword evidence="2" id="KW-0175">Coiled coil</keyword>
<reference evidence="7" key="1">
    <citation type="submission" date="2022-07" db="EMBL/GenBank/DDBJ databases">
        <title>Phylogenomic reconstructions and comparative analyses of Kickxellomycotina fungi.</title>
        <authorList>
            <person name="Reynolds N.K."/>
            <person name="Stajich J.E."/>
            <person name="Barry K."/>
            <person name="Grigoriev I.V."/>
            <person name="Crous P."/>
            <person name="Smith M.E."/>
        </authorList>
    </citation>
    <scope>NUCLEOTIDE SEQUENCE</scope>
    <source>
        <strain evidence="7">NRRL 3115</strain>
    </source>
</reference>
<dbReference type="Pfam" id="PF02301">
    <property type="entry name" value="HORMA"/>
    <property type="match status" value="1"/>
</dbReference>
<dbReference type="InterPro" id="IPR018247">
    <property type="entry name" value="EF_Hand_1_Ca_BS"/>
</dbReference>
<dbReference type="GO" id="GO:0005886">
    <property type="term" value="C:plasma membrane"/>
    <property type="evidence" value="ECO:0007669"/>
    <property type="project" value="TreeGrafter"/>
</dbReference>
<keyword evidence="1" id="KW-0106">Calcium</keyword>
<comment type="caution">
    <text evidence="7">The sequence shown here is derived from an EMBL/GenBank/DDBJ whole genome shotgun (WGS) entry which is preliminary data.</text>
</comment>
<accession>A0A9W8G304</accession>
<dbReference type="CDD" id="cd00052">
    <property type="entry name" value="EH"/>
    <property type="match status" value="3"/>
</dbReference>
<protein>
    <submittedName>
        <fullName evidence="7">Uncharacterized protein</fullName>
    </submittedName>
</protein>
<dbReference type="InterPro" id="IPR000261">
    <property type="entry name" value="EH_dom"/>
</dbReference>
<evidence type="ECO:0000256" key="2">
    <source>
        <dbReference type="SAM" id="Coils"/>
    </source>
</evidence>
<dbReference type="InterPro" id="IPR015940">
    <property type="entry name" value="UBA"/>
</dbReference>
<dbReference type="PANTHER" id="PTHR11216">
    <property type="entry name" value="EH DOMAIN"/>
    <property type="match status" value="1"/>
</dbReference>
<proteinExistence type="predicted"/>
<feature type="compositionally biased region" description="Basic and acidic residues" evidence="3">
    <location>
        <begin position="1188"/>
        <end position="1202"/>
    </location>
</feature>
<dbReference type="PROSITE" id="PS50030">
    <property type="entry name" value="UBA"/>
    <property type="match status" value="1"/>
</dbReference>
<feature type="region of interest" description="Disordered" evidence="3">
    <location>
        <begin position="415"/>
        <end position="435"/>
    </location>
</feature>
<evidence type="ECO:0000259" key="6">
    <source>
        <dbReference type="PROSITE" id="PS50222"/>
    </source>
</evidence>
<dbReference type="Gene3D" id="1.10.238.10">
    <property type="entry name" value="EF-hand"/>
    <property type="match status" value="3"/>
</dbReference>
<feature type="domain" description="EH" evidence="5">
    <location>
        <begin position="319"/>
        <end position="403"/>
    </location>
</feature>
<feature type="compositionally biased region" description="Low complexity" evidence="3">
    <location>
        <begin position="1306"/>
        <end position="1315"/>
    </location>
</feature>
<evidence type="ECO:0000313" key="8">
    <source>
        <dbReference type="Proteomes" id="UP001151518"/>
    </source>
</evidence>
<dbReference type="GO" id="GO:0005509">
    <property type="term" value="F:calcium ion binding"/>
    <property type="evidence" value="ECO:0007669"/>
    <property type="project" value="InterPro"/>
</dbReference>
<dbReference type="Gene3D" id="1.10.8.10">
    <property type="entry name" value="DNA helicase RuvA subunit, C-terminal domain"/>
    <property type="match status" value="1"/>
</dbReference>
<dbReference type="SMART" id="SM00054">
    <property type="entry name" value="EFh"/>
    <property type="match status" value="2"/>
</dbReference>
<organism evidence="7 8">
    <name type="scientific">Coemansia spiralis</name>
    <dbReference type="NCBI Taxonomy" id="417178"/>
    <lineage>
        <taxon>Eukaryota</taxon>
        <taxon>Fungi</taxon>
        <taxon>Fungi incertae sedis</taxon>
        <taxon>Zoopagomycota</taxon>
        <taxon>Kickxellomycotina</taxon>
        <taxon>Kickxellomycetes</taxon>
        <taxon>Kickxellales</taxon>
        <taxon>Kickxellaceae</taxon>
        <taxon>Coemansia</taxon>
    </lineage>
</organism>
<dbReference type="InterPro" id="IPR011992">
    <property type="entry name" value="EF-hand-dom_pair"/>
</dbReference>
<dbReference type="Gene3D" id="1.10.287.1490">
    <property type="match status" value="1"/>
</dbReference>
<dbReference type="OrthoDB" id="524326at2759"/>
<gene>
    <name evidence="7" type="ORF">GGI25_002898</name>
</gene>
<feature type="domain" description="EF-hand" evidence="6">
    <location>
        <begin position="615"/>
        <end position="650"/>
    </location>
</feature>
<dbReference type="InterPro" id="IPR009060">
    <property type="entry name" value="UBA-like_sf"/>
</dbReference>
<dbReference type="PROSITE" id="PS00018">
    <property type="entry name" value="EF_HAND_1"/>
    <property type="match status" value="1"/>
</dbReference>
<dbReference type="SMART" id="SM00165">
    <property type="entry name" value="UBA"/>
    <property type="match status" value="1"/>
</dbReference>
<evidence type="ECO:0000259" key="4">
    <source>
        <dbReference type="PROSITE" id="PS50030"/>
    </source>
</evidence>
<feature type="compositionally biased region" description="Polar residues" evidence="3">
    <location>
        <begin position="1076"/>
        <end position="1100"/>
    </location>
</feature>
<feature type="region of interest" description="Disordered" evidence="3">
    <location>
        <begin position="1306"/>
        <end position="1325"/>
    </location>
</feature>
<feature type="region of interest" description="Disordered" evidence="3">
    <location>
        <begin position="708"/>
        <end position="735"/>
    </location>
</feature>
<feature type="domain" description="EF-hand" evidence="6">
    <location>
        <begin position="352"/>
        <end position="387"/>
    </location>
</feature>
<dbReference type="CDD" id="cd06503">
    <property type="entry name" value="ATP-synt_Fo_b"/>
    <property type="match status" value="1"/>
</dbReference>
<evidence type="ECO:0000256" key="1">
    <source>
        <dbReference type="ARBA" id="ARBA00022837"/>
    </source>
</evidence>
<feature type="region of interest" description="Disordered" evidence="3">
    <location>
        <begin position="954"/>
        <end position="973"/>
    </location>
</feature>
<feature type="compositionally biased region" description="Low complexity" evidence="3">
    <location>
        <begin position="983"/>
        <end position="998"/>
    </location>
</feature>
<dbReference type="SMART" id="SM00027">
    <property type="entry name" value="EH"/>
    <property type="match status" value="3"/>
</dbReference>
<feature type="domain" description="EH" evidence="5">
    <location>
        <begin position="582"/>
        <end position="671"/>
    </location>
</feature>
<feature type="domain" description="UBA" evidence="4">
    <location>
        <begin position="1364"/>
        <end position="1395"/>
    </location>
</feature>
<evidence type="ECO:0000313" key="7">
    <source>
        <dbReference type="EMBL" id="KAJ2677800.1"/>
    </source>
</evidence>
<feature type="region of interest" description="Disordered" evidence="3">
    <location>
        <begin position="1187"/>
        <end position="1291"/>
    </location>
</feature>
<dbReference type="PROSITE" id="PS50222">
    <property type="entry name" value="EF_HAND_2"/>
    <property type="match status" value="2"/>
</dbReference>
<feature type="domain" description="EH" evidence="5">
    <location>
        <begin position="458"/>
        <end position="541"/>
    </location>
</feature>
<dbReference type="Gene3D" id="3.30.900.10">
    <property type="entry name" value="HORMA domain"/>
    <property type="match status" value="1"/>
</dbReference>
<dbReference type="PANTHER" id="PTHR11216:SF170">
    <property type="entry name" value="DYNAMIN ASSOCIATED PROTEIN 160, ISOFORM D"/>
    <property type="match status" value="1"/>
</dbReference>
<dbReference type="Proteomes" id="UP001151518">
    <property type="component" value="Unassembled WGS sequence"/>
</dbReference>
<dbReference type="InterPro" id="IPR003511">
    <property type="entry name" value="HORMA_dom"/>
</dbReference>
<dbReference type="GO" id="GO:0006897">
    <property type="term" value="P:endocytosis"/>
    <property type="evidence" value="ECO:0007669"/>
    <property type="project" value="TreeGrafter"/>
</dbReference>
<dbReference type="InterPro" id="IPR036570">
    <property type="entry name" value="HORMA_dom_sf"/>
</dbReference>
<dbReference type="GO" id="GO:0005737">
    <property type="term" value="C:cytoplasm"/>
    <property type="evidence" value="ECO:0007669"/>
    <property type="project" value="TreeGrafter"/>
</dbReference>
<dbReference type="Pfam" id="PF12763">
    <property type="entry name" value="EH"/>
    <property type="match status" value="3"/>
</dbReference>
<dbReference type="SUPFAM" id="SSF47473">
    <property type="entry name" value="EF-hand"/>
    <property type="match status" value="3"/>
</dbReference>
<name>A0A9W8G304_9FUNG</name>
<dbReference type="EMBL" id="JANBTW010000028">
    <property type="protein sequence ID" value="KAJ2677800.1"/>
    <property type="molecule type" value="Genomic_DNA"/>
</dbReference>
<evidence type="ECO:0000256" key="3">
    <source>
        <dbReference type="SAM" id="MobiDB-lite"/>
    </source>
</evidence>
<feature type="coiled-coil region" evidence="2">
    <location>
        <begin position="768"/>
        <end position="921"/>
    </location>
</feature>
<dbReference type="GO" id="GO:0016197">
    <property type="term" value="P:endosomal transport"/>
    <property type="evidence" value="ECO:0007669"/>
    <property type="project" value="TreeGrafter"/>
</dbReference>
<feature type="region of interest" description="Disordered" evidence="3">
    <location>
        <begin position="1112"/>
        <end position="1132"/>
    </location>
</feature>